<evidence type="ECO:0000256" key="3">
    <source>
        <dbReference type="ARBA" id="ARBA00006341"/>
    </source>
</evidence>
<dbReference type="GO" id="GO:0009097">
    <property type="term" value="P:isoleucine biosynthetic process"/>
    <property type="evidence" value="ECO:0007669"/>
    <property type="project" value="UniProtKB-UniRule"/>
</dbReference>
<dbReference type="GO" id="GO:0009099">
    <property type="term" value="P:L-valine biosynthetic process"/>
    <property type="evidence" value="ECO:0007669"/>
    <property type="project" value="UniProtKB-UniRule"/>
</dbReference>
<keyword evidence="5 8" id="KW-0028">Amino-acid biosynthesis</keyword>
<evidence type="ECO:0000256" key="8">
    <source>
        <dbReference type="RuleBase" id="RU368092"/>
    </source>
</evidence>
<dbReference type="EMBL" id="CP018258">
    <property type="protein sequence ID" value="APV44082.1"/>
    <property type="molecule type" value="Genomic_DNA"/>
</dbReference>
<dbReference type="InterPro" id="IPR027271">
    <property type="entry name" value="Acetolactate_synth/TF_NikR_C"/>
</dbReference>
<dbReference type="PANTHER" id="PTHR30239">
    <property type="entry name" value="ACETOLACTATE SYNTHASE SMALL SUBUNIT"/>
    <property type="match status" value="1"/>
</dbReference>
<keyword evidence="11" id="KW-1185">Reference proteome</keyword>
<dbReference type="GO" id="GO:0005829">
    <property type="term" value="C:cytosol"/>
    <property type="evidence" value="ECO:0007669"/>
    <property type="project" value="TreeGrafter"/>
</dbReference>
<evidence type="ECO:0000256" key="2">
    <source>
        <dbReference type="ARBA" id="ARBA00005025"/>
    </source>
</evidence>
<dbReference type="InterPro" id="IPR054480">
    <property type="entry name" value="AHAS_small-like_ACT"/>
</dbReference>
<evidence type="ECO:0000313" key="11">
    <source>
        <dbReference type="Proteomes" id="UP000185934"/>
    </source>
</evidence>
<dbReference type="SUPFAM" id="SSF55021">
    <property type="entry name" value="ACT-like"/>
    <property type="match status" value="2"/>
</dbReference>
<dbReference type="KEGG" id="dfo:Dform_00727"/>
<dbReference type="STRING" id="1839801.Dform_00727"/>
<comment type="similarity">
    <text evidence="3 8">Belongs to the acetolactate synthase small subunit family.</text>
</comment>
<dbReference type="GO" id="GO:0003984">
    <property type="term" value="F:acetolactate synthase activity"/>
    <property type="evidence" value="ECO:0007669"/>
    <property type="project" value="UniProtKB-UniRule"/>
</dbReference>
<evidence type="ECO:0000256" key="5">
    <source>
        <dbReference type="ARBA" id="ARBA00022605"/>
    </source>
</evidence>
<evidence type="ECO:0000259" key="9">
    <source>
        <dbReference type="PROSITE" id="PS51671"/>
    </source>
</evidence>
<dbReference type="Gene3D" id="3.30.70.1150">
    <property type="entry name" value="ACT-like. Chain A, domain 2"/>
    <property type="match status" value="1"/>
</dbReference>
<dbReference type="Pfam" id="PF22629">
    <property type="entry name" value="ACT_AHAS_ss"/>
    <property type="match status" value="1"/>
</dbReference>
<comment type="subunit">
    <text evidence="4 8">Dimer of large and small chains.</text>
</comment>
<keyword evidence="8 10" id="KW-0808">Transferase</keyword>
<gene>
    <name evidence="10" type="primary">ilvH</name>
    <name evidence="10" type="ORF">Dform_00727</name>
</gene>
<keyword evidence="6 8" id="KW-0100">Branched-chain amino acid biosynthesis</keyword>
<dbReference type="OrthoDB" id="9787365at2"/>
<dbReference type="InterPro" id="IPR045865">
    <property type="entry name" value="ACT-like_dom_sf"/>
</dbReference>
<dbReference type="PANTHER" id="PTHR30239:SF0">
    <property type="entry name" value="ACETOLACTATE SYNTHASE SMALL SUBUNIT 1, CHLOROPLASTIC"/>
    <property type="match status" value="1"/>
</dbReference>
<reference evidence="11" key="1">
    <citation type="submission" date="2016-11" db="EMBL/GenBank/DDBJ databases">
        <title>Dehalogenimonas formicexedens sp. nov., a chlorinated alkane respiring bacterium isolated from contaminated groundwater.</title>
        <authorList>
            <person name="Key T.A."/>
            <person name="Bowman K.S."/>
            <person name="Lee I."/>
            <person name="Chun J."/>
            <person name="Albuquerque L."/>
            <person name="da Costa M.S."/>
            <person name="Rainey F.A."/>
            <person name="Moe W.M."/>
        </authorList>
    </citation>
    <scope>NUCLEOTIDE SEQUENCE [LARGE SCALE GENOMIC DNA]</scope>
    <source>
        <strain evidence="11">NSZ-14</strain>
    </source>
</reference>
<evidence type="ECO:0000256" key="4">
    <source>
        <dbReference type="ARBA" id="ARBA00011744"/>
    </source>
</evidence>
<dbReference type="InterPro" id="IPR019455">
    <property type="entry name" value="Acetolactate_synth_ssu_C"/>
</dbReference>
<comment type="function">
    <text evidence="8">Catalyzes the conversion of 2 pyruvate molecules into acetolactate in the first common step of the biosynthetic pathway of the branched-amino acids such as leucine, isoleucine, and valine.</text>
</comment>
<dbReference type="NCBIfam" id="NF008864">
    <property type="entry name" value="PRK11895.1"/>
    <property type="match status" value="1"/>
</dbReference>
<dbReference type="UniPathway" id="UPA00047">
    <property type="reaction ID" value="UER00055"/>
</dbReference>
<feature type="domain" description="ACT" evidence="9">
    <location>
        <begin position="7"/>
        <end position="81"/>
    </location>
</feature>
<name>A0A1P8F6V7_9CHLR</name>
<dbReference type="FunFam" id="3.30.70.260:FF:000001">
    <property type="entry name" value="Acetolactate synthase, small subunit"/>
    <property type="match status" value="1"/>
</dbReference>
<dbReference type="Gene3D" id="3.30.70.260">
    <property type="match status" value="1"/>
</dbReference>
<dbReference type="GO" id="GO:1990610">
    <property type="term" value="F:acetolactate synthase regulator activity"/>
    <property type="evidence" value="ECO:0007669"/>
    <property type="project" value="UniProtKB-UniRule"/>
</dbReference>
<proteinExistence type="inferred from homology"/>
<evidence type="ECO:0000256" key="6">
    <source>
        <dbReference type="ARBA" id="ARBA00023304"/>
    </source>
</evidence>
<dbReference type="NCBIfam" id="TIGR00119">
    <property type="entry name" value="acolac_sm"/>
    <property type="match status" value="1"/>
</dbReference>
<evidence type="ECO:0000256" key="7">
    <source>
        <dbReference type="ARBA" id="ARBA00048670"/>
    </source>
</evidence>
<dbReference type="Pfam" id="PF10369">
    <property type="entry name" value="ALS_ss_C"/>
    <property type="match status" value="1"/>
</dbReference>
<dbReference type="InterPro" id="IPR002912">
    <property type="entry name" value="ACT_dom"/>
</dbReference>
<dbReference type="Proteomes" id="UP000185934">
    <property type="component" value="Chromosome"/>
</dbReference>
<comment type="catalytic activity">
    <reaction evidence="7 8">
        <text>2 pyruvate + H(+) = (2S)-2-acetolactate + CO2</text>
        <dbReference type="Rhea" id="RHEA:25249"/>
        <dbReference type="ChEBI" id="CHEBI:15361"/>
        <dbReference type="ChEBI" id="CHEBI:15378"/>
        <dbReference type="ChEBI" id="CHEBI:16526"/>
        <dbReference type="ChEBI" id="CHEBI:58476"/>
        <dbReference type="EC" id="2.2.1.6"/>
    </reaction>
</comment>
<dbReference type="PROSITE" id="PS51671">
    <property type="entry name" value="ACT"/>
    <property type="match status" value="1"/>
</dbReference>
<organism evidence="10 11">
    <name type="scientific">Dehalogenimonas formicexedens</name>
    <dbReference type="NCBI Taxonomy" id="1839801"/>
    <lineage>
        <taxon>Bacteria</taxon>
        <taxon>Bacillati</taxon>
        <taxon>Chloroflexota</taxon>
        <taxon>Dehalococcoidia</taxon>
        <taxon>Dehalococcoidales</taxon>
        <taxon>Dehalococcoidaceae</taxon>
        <taxon>Dehalogenimonas</taxon>
    </lineage>
</organism>
<dbReference type="UniPathway" id="UPA00049">
    <property type="reaction ID" value="UER00059"/>
</dbReference>
<sequence>MASNKHTIVALVADRPGVLNRMASLFRRRGFNIDSIAVGHSETPHLSRMTIVAEGSDSQVEQIRKQVEKIIDVIRVQDISGLDIVSRELALIKVKASAETRSEIMQIVDIFRAKIVDVSTDSVMVEATGDEEKLSSLYNLLKPFGIKEMTRTGRIAMARGGQVARREEAAE</sequence>
<dbReference type="FunFam" id="3.30.70.1150:FF:000001">
    <property type="entry name" value="Acetolactate synthase small subunit"/>
    <property type="match status" value="1"/>
</dbReference>
<dbReference type="InterPro" id="IPR004789">
    <property type="entry name" value="Acetalactate_synth_ssu"/>
</dbReference>
<comment type="pathway">
    <text evidence="2 8">Amino-acid biosynthesis; L-valine biosynthesis; L-valine from pyruvate: step 1/4.</text>
</comment>
<dbReference type="RefSeq" id="WP_076003815.1">
    <property type="nucleotide sequence ID" value="NZ_CP018258.1"/>
</dbReference>
<dbReference type="InterPro" id="IPR039557">
    <property type="entry name" value="AHAS_ACT"/>
</dbReference>
<evidence type="ECO:0000313" key="10">
    <source>
        <dbReference type="EMBL" id="APV44082.1"/>
    </source>
</evidence>
<dbReference type="CDD" id="cd04878">
    <property type="entry name" value="ACT_AHAS"/>
    <property type="match status" value="1"/>
</dbReference>
<dbReference type="AlphaFoldDB" id="A0A1P8F6V7"/>
<comment type="pathway">
    <text evidence="1 8">Amino-acid biosynthesis; L-isoleucine biosynthesis; L-isoleucine from 2-oxobutanoate: step 1/4.</text>
</comment>
<evidence type="ECO:0000256" key="1">
    <source>
        <dbReference type="ARBA" id="ARBA00004974"/>
    </source>
</evidence>
<protein>
    <recommendedName>
        <fullName evidence="8">Acetolactate synthase small subunit</fullName>
        <shortName evidence="8">AHAS</shortName>
        <shortName evidence="8">ALS</shortName>
        <ecNumber evidence="8">2.2.1.6</ecNumber>
    </recommendedName>
    <alternativeName>
        <fullName evidence="8">Acetohydroxy-acid synthase small subunit</fullName>
    </alternativeName>
</protein>
<dbReference type="EC" id="2.2.1.6" evidence="8"/>
<accession>A0A1P8F6V7</accession>